<protein>
    <submittedName>
        <fullName evidence="1">Uncharacterized protein</fullName>
    </submittedName>
</protein>
<sequence length="173" mass="19635">MECQICSVHRQLHLGPDILPPKCIEGQTAHVLMRVQWCRKAAGKESCENCVRTIKWKTELRNTVYVWPPSQLAIELAHAVRARMPSRTSGSHARYFRRQRLALEREALARHSGPPPDPQFCFHGPEFLASTPLVGILAKVMVVGPKLSTVVKFDTTVSTHNRPDTHEYERADF</sequence>
<reference evidence="1 2" key="1">
    <citation type="journal article" date="2015" name="Genome Biol. Evol.">
        <title>Phylogenomic analyses indicate that early fungi evolved digesting cell walls of algal ancestors of land plants.</title>
        <authorList>
            <person name="Chang Y."/>
            <person name="Wang S."/>
            <person name="Sekimoto S."/>
            <person name="Aerts A.L."/>
            <person name="Choi C."/>
            <person name="Clum A."/>
            <person name="LaButti K.M."/>
            <person name="Lindquist E.A."/>
            <person name="Yee Ngan C."/>
            <person name="Ohm R.A."/>
            <person name="Salamov A.A."/>
            <person name="Grigoriev I.V."/>
            <person name="Spatafora J.W."/>
            <person name="Berbee M.L."/>
        </authorList>
    </citation>
    <scope>NUCLEOTIDE SEQUENCE [LARGE SCALE GENOMIC DNA]</scope>
    <source>
        <strain evidence="1 2">JEL478</strain>
    </source>
</reference>
<name>A0A139A180_GONPJ</name>
<keyword evidence="2" id="KW-1185">Reference proteome</keyword>
<evidence type="ECO:0000313" key="1">
    <source>
        <dbReference type="EMBL" id="KXS10285.1"/>
    </source>
</evidence>
<proteinExistence type="predicted"/>
<dbReference type="Proteomes" id="UP000070544">
    <property type="component" value="Unassembled WGS sequence"/>
</dbReference>
<accession>A0A139A180</accession>
<gene>
    <name evidence="1" type="ORF">M427DRAFT_183706</name>
</gene>
<organism evidence="1 2">
    <name type="scientific">Gonapodya prolifera (strain JEL478)</name>
    <name type="common">Monoblepharis prolifera</name>
    <dbReference type="NCBI Taxonomy" id="1344416"/>
    <lineage>
        <taxon>Eukaryota</taxon>
        <taxon>Fungi</taxon>
        <taxon>Fungi incertae sedis</taxon>
        <taxon>Chytridiomycota</taxon>
        <taxon>Chytridiomycota incertae sedis</taxon>
        <taxon>Monoblepharidomycetes</taxon>
        <taxon>Monoblepharidales</taxon>
        <taxon>Gonapodyaceae</taxon>
        <taxon>Gonapodya</taxon>
    </lineage>
</organism>
<evidence type="ECO:0000313" key="2">
    <source>
        <dbReference type="Proteomes" id="UP000070544"/>
    </source>
</evidence>
<dbReference type="AlphaFoldDB" id="A0A139A180"/>
<dbReference type="EMBL" id="KQ965831">
    <property type="protein sequence ID" value="KXS10285.1"/>
    <property type="molecule type" value="Genomic_DNA"/>
</dbReference>